<dbReference type="Proteomes" id="UP001062846">
    <property type="component" value="Chromosome 13"/>
</dbReference>
<reference evidence="1" key="1">
    <citation type="submission" date="2022-02" db="EMBL/GenBank/DDBJ databases">
        <title>Plant Genome Project.</title>
        <authorList>
            <person name="Zhang R.-G."/>
        </authorList>
    </citation>
    <scope>NUCLEOTIDE SEQUENCE</scope>
    <source>
        <strain evidence="1">AT1</strain>
    </source>
</reference>
<name>A0ACC0L6I7_RHOML</name>
<comment type="caution">
    <text evidence="1">The sequence shown here is derived from an EMBL/GenBank/DDBJ whole genome shotgun (WGS) entry which is preliminary data.</text>
</comment>
<organism evidence="1 2">
    <name type="scientific">Rhododendron molle</name>
    <name type="common">Chinese azalea</name>
    <name type="synonym">Azalea mollis</name>
    <dbReference type="NCBI Taxonomy" id="49168"/>
    <lineage>
        <taxon>Eukaryota</taxon>
        <taxon>Viridiplantae</taxon>
        <taxon>Streptophyta</taxon>
        <taxon>Embryophyta</taxon>
        <taxon>Tracheophyta</taxon>
        <taxon>Spermatophyta</taxon>
        <taxon>Magnoliopsida</taxon>
        <taxon>eudicotyledons</taxon>
        <taxon>Gunneridae</taxon>
        <taxon>Pentapetalae</taxon>
        <taxon>asterids</taxon>
        <taxon>Ericales</taxon>
        <taxon>Ericaceae</taxon>
        <taxon>Ericoideae</taxon>
        <taxon>Rhodoreae</taxon>
        <taxon>Rhododendron</taxon>
    </lineage>
</organism>
<accession>A0ACC0L6I7</accession>
<sequence>MAVSSRGRTTGALLPQKWKEREISPERTKVWVEPSSSKLKAAERKVPVVYYLCRNGQLEQPHFMEVPLSSPEGLYLRDVINRLNFLRGKGMASMYSWSSKRGYRSGFVWHDLSESDFIYPASGKEYVLKGSELLDGASLISKSDESFSSSFRRPPPETRPSGDDSDFPAAVTRRRNQSWSAIDLHEYQVYKAESPGESSAAADASTQTDDKRRRRRPIVETEEDEEREHKKEEESTELSREEISPPPSDSSPETLETLMKADGRLVLCPPGEIGADRTTDNHHPSGRHRASSVLMQLISCGSISFRDCGATSAKDPRFSLISHYKGRVPRGGGGRDQVGKGAEEGNVENPRFQEVIGRGNNNGKSKMEDKGYFSGSLVETKKEEFPSLKRSSSYNADRFPNIRFFGCPSSSFGFEGKQEKNSDCLWVSLALMPKLSLFTSLLPPNPQRYGTRTSQLELTDKGTEGMRARCIPRKPKTPTN</sequence>
<gene>
    <name evidence="1" type="ORF">RHMOL_Rhmol13G0106300</name>
</gene>
<proteinExistence type="predicted"/>
<keyword evidence="2" id="KW-1185">Reference proteome</keyword>
<evidence type="ECO:0000313" key="2">
    <source>
        <dbReference type="Proteomes" id="UP001062846"/>
    </source>
</evidence>
<evidence type="ECO:0000313" key="1">
    <source>
        <dbReference type="EMBL" id="KAI8523881.1"/>
    </source>
</evidence>
<dbReference type="EMBL" id="CM046400">
    <property type="protein sequence ID" value="KAI8523881.1"/>
    <property type="molecule type" value="Genomic_DNA"/>
</dbReference>
<protein>
    <submittedName>
        <fullName evidence="1">Uncharacterized protein</fullName>
    </submittedName>
</protein>